<dbReference type="AlphaFoldDB" id="C1D7Z0"/>
<feature type="compositionally biased region" description="Basic and acidic residues" evidence="1">
    <location>
        <begin position="33"/>
        <end position="45"/>
    </location>
</feature>
<evidence type="ECO:0000313" key="3">
    <source>
        <dbReference type="Proteomes" id="UP000002010"/>
    </source>
</evidence>
<gene>
    <name evidence="2" type="ordered locus">LHK_01595</name>
</gene>
<evidence type="ECO:0000256" key="1">
    <source>
        <dbReference type="SAM" id="MobiDB-lite"/>
    </source>
</evidence>
<proteinExistence type="predicted"/>
<accession>C1D7Z0</accession>
<dbReference type="EMBL" id="CP001154">
    <property type="protein sequence ID" value="ACO74581.1"/>
    <property type="molecule type" value="Genomic_DNA"/>
</dbReference>
<organism evidence="2 3">
    <name type="scientific">Laribacter hongkongensis (strain HLHK9)</name>
    <dbReference type="NCBI Taxonomy" id="557598"/>
    <lineage>
        <taxon>Bacteria</taxon>
        <taxon>Pseudomonadati</taxon>
        <taxon>Pseudomonadota</taxon>
        <taxon>Betaproteobacteria</taxon>
        <taxon>Neisseriales</taxon>
        <taxon>Aquaspirillaceae</taxon>
        <taxon>Laribacter</taxon>
    </lineage>
</organism>
<reference evidence="2 3" key="1">
    <citation type="journal article" date="2009" name="PLoS Genet.">
        <title>The complete genome and proteome of Laribacter hongkongensis reveal potential mechanisms for adaptations to different temperatures and habitats.</title>
        <authorList>
            <person name="Woo P.C."/>
            <person name="Lau S.K."/>
            <person name="Tse H."/>
            <person name="Teng J.L."/>
            <person name="Curreem S.O."/>
            <person name="Tsang A.K."/>
            <person name="Fan R.Y."/>
            <person name="Wong G.K."/>
            <person name="Huang Y."/>
            <person name="Loman N.J."/>
            <person name="Snyder L.A."/>
            <person name="Cai J.J."/>
            <person name="Huang J.D."/>
            <person name="Mak W."/>
            <person name="Pallen M.J."/>
            <person name="Lok S."/>
            <person name="Yuen K.Y."/>
        </authorList>
    </citation>
    <scope>NUCLEOTIDE SEQUENCE [LARGE SCALE GENOMIC DNA]</scope>
    <source>
        <strain evidence="2 3">HLHK9</strain>
    </source>
</reference>
<feature type="region of interest" description="Disordered" evidence="1">
    <location>
        <begin position="1"/>
        <end position="45"/>
    </location>
</feature>
<evidence type="ECO:0000313" key="2">
    <source>
        <dbReference type="EMBL" id="ACO74581.1"/>
    </source>
</evidence>
<dbReference type="HOGENOM" id="CLU_3201466_0_0_4"/>
<keyword evidence="3" id="KW-1185">Reference proteome</keyword>
<dbReference type="KEGG" id="lhk:LHK_01595"/>
<dbReference type="Proteomes" id="UP000002010">
    <property type="component" value="Chromosome"/>
</dbReference>
<name>C1D7Z0_LARHH</name>
<protein>
    <submittedName>
        <fullName evidence="2">Uncharacterized protein</fullName>
    </submittedName>
</protein>
<sequence length="45" mass="4878">MQHFPGSALHALPTPRGNIRLASPASCQPPRPCPDKLRPFRATDA</sequence>